<evidence type="ECO:0000256" key="2">
    <source>
        <dbReference type="ARBA" id="ARBA00022741"/>
    </source>
</evidence>
<dbReference type="Gene3D" id="3.40.50.300">
    <property type="entry name" value="P-loop containing nucleotide triphosphate hydrolases"/>
    <property type="match status" value="1"/>
</dbReference>
<comment type="caution">
    <text evidence="7">The sequence shown here is derived from an EMBL/GenBank/DDBJ whole genome shotgun (WGS) entry which is preliminary data.</text>
</comment>
<dbReference type="InterPro" id="IPR006073">
    <property type="entry name" value="GTP-bd"/>
</dbReference>
<dbReference type="InterPro" id="IPR027417">
    <property type="entry name" value="P-loop_NTPase"/>
</dbReference>
<evidence type="ECO:0000313" key="7">
    <source>
        <dbReference type="EMBL" id="KAK2144029.1"/>
    </source>
</evidence>
<dbReference type="GO" id="GO:0016887">
    <property type="term" value="F:ATP hydrolysis activity"/>
    <property type="evidence" value="ECO:0007669"/>
    <property type="project" value="InterPro"/>
</dbReference>
<dbReference type="InterPro" id="IPR012675">
    <property type="entry name" value="Beta-grasp_dom_sf"/>
</dbReference>
<dbReference type="InterPro" id="IPR012676">
    <property type="entry name" value="TGS-like"/>
</dbReference>
<dbReference type="Gene3D" id="3.10.20.30">
    <property type="match status" value="1"/>
</dbReference>
<dbReference type="Pfam" id="PF01926">
    <property type="entry name" value="MMR_HSR1"/>
    <property type="match status" value="1"/>
</dbReference>
<keyword evidence="8" id="KW-1185">Reference proteome</keyword>
<dbReference type="SUPFAM" id="SSF81271">
    <property type="entry name" value="TGS-like"/>
    <property type="match status" value="1"/>
</dbReference>
<feature type="coiled-coil region" evidence="5">
    <location>
        <begin position="64"/>
        <end position="91"/>
    </location>
</feature>
<organism evidence="7 8">
    <name type="scientific">Paralvinella palmiformis</name>
    <dbReference type="NCBI Taxonomy" id="53620"/>
    <lineage>
        <taxon>Eukaryota</taxon>
        <taxon>Metazoa</taxon>
        <taxon>Spiralia</taxon>
        <taxon>Lophotrochozoa</taxon>
        <taxon>Annelida</taxon>
        <taxon>Polychaeta</taxon>
        <taxon>Sedentaria</taxon>
        <taxon>Canalipalpata</taxon>
        <taxon>Terebellida</taxon>
        <taxon>Terebelliformia</taxon>
        <taxon>Alvinellidae</taxon>
        <taxon>Paralvinella</taxon>
    </lineage>
</organism>
<dbReference type="PROSITE" id="PS51710">
    <property type="entry name" value="G_OBG"/>
    <property type="match status" value="1"/>
</dbReference>
<evidence type="ECO:0000256" key="3">
    <source>
        <dbReference type="ARBA" id="ARBA00022840"/>
    </source>
</evidence>
<keyword evidence="2" id="KW-0547">Nucleotide-binding</keyword>
<dbReference type="Gene3D" id="1.10.150.300">
    <property type="entry name" value="TGS-like domain"/>
    <property type="match status" value="1"/>
</dbReference>
<dbReference type="PRINTS" id="PR00326">
    <property type="entry name" value="GTP1OBG"/>
</dbReference>
<dbReference type="InterPro" id="IPR013029">
    <property type="entry name" value="YchF_C"/>
</dbReference>
<proteinExistence type="predicted"/>
<protein>
    <recommendedName>
        <fullName evidence="4">Obg-like ATPase homolog</fullName>
    </recommendedName>
</protein>
<sequence length="293" mass="33708">MMEFVDIAGLVEGASKGEGMGNQFLAHIRNASVVLHVLRCFDDEDVVHIKGGVDPLRDREIVDTELLLADMESVQRRLEKMKKKRHAEKEKEYRCMEEILTHLEKGEALRSFSFPEDLVWMQRDFFSAKPVLYICNVSENMTDYERAHVQDLKKQLGDTERVLELAGKLEADIAALNDAEERSLFLKEMRIQEPGLNKLIREAYGLLGLGTFFTAGVNETRAWSFTQGSWALDAADLIHSDFKKGFICADVYHYEDLMEHPSEKELKAAGKIRREGKEYLVRDGDIIFFRWNL</sequence>
<keyword evidence="5" id="KW-0175">Coiled coil</keyword>
<feature type="domain" description="OBG-type G" evidence="6">
    <location>
        <begin position="1"/>
        <end position="185"/>
    </location>
</feature>
<dbReference type="NCBIfam" id="TIGR00092">
    <property type="entry name" value="redox-regulated ATPase YchF"/>
    <property type="match status" value="1"/>
</dbReference>
<gene>
    <name evidence="7" type="ORF">LSH36_793g01269</name>
</gene>
<dbReference type="InterPro" id="IPR031167">
    <property type="entry name" value="G_OBG"/>
</dbReference>
<dbReference type="FunFam" id="1.10.150.300:FF:000001">
    <property type="entry name" value="Ribosome-binding ATPase YchF"/>
    <property type="match status" value="1"/>
</dbReference>
<keyword evidence="3" id="KW-0067">ATP-binding</keyword>
<accession>A0AAD9IZZ7</accession>
<evidence type="ECO:0000259" key="6">
    <source>
        <dbReference type="PROSITE" id="PS51710"/>
    </source>
</evidence>
<dbReference type="FunFam" id="3.10.20.30:FF:000001">
    <property type="entry name" value="Ribosome-binding ATPase YchF"/>
    <property type="match status" value="1"/>
</dbReference>
<keyword evidence="1" id="KW-0479">Metal-binding</keyword>
<name>A0AAD9IZZ7_9ANNE</name>
<dbReference type="CDD" id="cd04867">
    <property type="entry name" value="TGS_YchF_OLA1"/>
    <property type="match status" value="1"/>
</dbReference>
<dbReference type="Pfam" id="PF06071">
    <property type="entry name" value="YchF-GTPase_C"/>
    <property type="match status" value="1"/>
</dbReference>
<evidence type="ECO:0000256" key="4">
    <source>
        <dbReference type="ARBA" id="ARBA00068719"/>
    </source>
</evidence>
<dbReference type="EMBL" id="JAODUP010000793">
    <property type="protein sequence ID" value="KAK2144029.1"/>
    <property type="molecule type" value="Genomic_DNA"/>
</dbReference>
<dbReference type="SUPFAM" id="SSF52540">
    <property type="entry name" value="P-loop containing nucleoside triphosphate hydrolases"/>
    <property type="match status" value="1"/>
</dbReference>
<dbReference type="GO" id="GO:0005737">
    <property type="term" value="C:cytoplasm"/>
    <property type="evidence" value="ECO:0007669"/>
    <property type="project" value="TreeGrafter"/>
</dbReference>
<evidence type="ECO:0000256" key="1">
    <source>
        <dbReference type="ARBA" id="ARBA00022723"/>
    </source>
</evidence>
<dbReference type="InterPro" id="IPR004396">
    <property type="entry name" value="ATPase_YchF/OLA1"/>
</dbReference>
<dbReference type="AlphaFoldDB" id="A0AAD9IZZ7"/>
<evidence type="ECO:0000256" key="5">
    <source>
        <dbReference type="SAM" id="Coils"/>
    </source>
</evidence>
<dbReference type="GO" id="GO:0046872">
    <property type="term" value="F:metal ion binding"/>
    <property type="evidence" value="ECO:0007669"/>
    <property type="project" value="UniProtKB-KW"/>
</dbReference>
<dbReference type="Proteomes" id="UP001208570">
    <property type="component" value="Unassembled WGS sequence"/>
</dbReference>
<dbReference type="GO" id="GO:0005525">
    <property type="term" value="F:GTP binding"/>
    <property type="evidence" value="ECO:0007669"/>
    <property type="project" value="InterPro"/>
</dbReference>
<dbReference type="GO" id="GO:0005524">
    <property type="term" value="F:ATP binding"/>
    <property type="evidence" value="ECO:0007669"/>
    <property type="project" value="UniProtKB-KW"/>
</dbReference>
<dbReference type="InterPro" id="IPR023192">
    <property type="entry name" value="TGS-like_dom_sf"/>
</dbReference>
<dbReference type="PANTHER" id="PTHR23305:SF18">
    <property type="entry name" value="OBG-TYPE G DOMAIN-CONTAINING PROTEIN"/>
    <property type="match status" value="1"/>
</dbReference>
<reference evidence="7" key="1">
    <citation type="journal article" date="2023" name="Mol. Biol. Evol.">
        <title>Third-Generation Sequencing Reveals the Adaptive Role of the Epigenome in Three Deep-Sea Polychaetes.</title>
        <authorList>
            <person name="Perez M."/>
            <person name="Aroh O."/>
            <person name="Sun Y."/>
            <person name="Lan Y."/>
            <person name="Juniper S.K."/>
            <person name="Young C.R."/>
            <person name="Angers B."/>
            <person name="Qian P.Y."/>
        </authorList>
    </citation>
    <scope>NUCLEOTIDE SEQUENCE</scope>
    <source>
        <strain evidence="7">P08H-3</strain>
    </source>
</reference>
<dbReference type="PANTHER" id="PTHR23305">
    <property type="entry name" value="OBG GTPASE FAMILY"/>
    <property type="match status" value="1"/>
</dbReference>
<evidence type="ECO:0000313" key="8">
    <source>
        <dbReference type="Proteomes" id="UP001208570"/>
    </source>
</evidence>